<dbReference type="STRING" id="2316362.A0A4V1Q2B9"/>
<dbReference type="Proteomes" id="UP000290288">
    <property type="component" value="Unassembled WGS sequence"/>
</dbReference>
<sequence>MSTAELASTPATLASKTTGNDETTYPEWYSRVCAELSVLPSAAGGKPLAGVPHAVMARAAWMWPNGQVLTCAFVEPAGNAIQQAKVISVAKEWERYANIKLDFESEAENPQNAIIRISLDRHLGSWSTVGKVALHTQLAGEATMNFGWVYDATTDATAQERGVILHEFGHALGYLHEHQSPRRGDKLKLKEKEAIDYFRRTQRPPWTEEDTRSNFLNVYNQNEVSNYSSVDMTSIMMYFMPPELNEQGINIPPNDELDALDKAFAFLNYPFLGEVSPSKASVTLDSALDTIGVSGEFRETITAKFNANDSQGVRAEFTSWALEAKTEEIMKEVGTEA</sequence>
<dbReference type="InterPro" id="IPR001506">
    <property type="entry name" value="Peptidase_M12A"/>
</dbReference>
<dbReference type="PANTHER" id="PTHR10127">
    <property type="entry name" value="DISCOIDIN, CUB, EGF, LAMININ , AND ZINC METALLOPROTEASE DOMAIN CONTAINING"/>
    <property type="match status" value="1"/>
</dbReference>
<dbReference type="GO" id="GO:0006508">
    <property type="term" value="P:proteolysis"/>
    <property type="evidence" value="ECO:0007669"/>
    <property type="project" value="InterPro"/>
</dbReference>
<dbReference type="EMBL" id="SDEE01000684">
    <property type="protein sequence ID" value="RXW14548.1"/>
    <property type="molecule type" value="Genomic_DNA"/>
</dbReference>
<organism evidence="3 4">
    <name type="scientific">Candolleomyces aberdarensis</name>
    <dbReference type="NCBI Taxonomy" id="2316362"/>
    <lineage>
        <taxon>Eukaryota</taxon>
        <taxon>Fungi</taxon>
        <taxon>Dikarya</taxon>
        <taxon>Basidiomycota</taxon>
        <taxon>Agaricomycotina</taxon>
        <taxon>Agaricomycetes</taxon>
        <taxon>Agaricomycetidae</taxon>
        <taxon>Agaricales</taxon>
        <taxon>Agaricineae</taxon>
        <taxon>Psathyrellaceae</taxon>
        <taxon>Candolleomyces</taxon>
    </lineage>
</organism>
<comment type="caution">
    <text evidence="3">The sequence shown here is derived from an EMBL/GenBank/DDBJ whole genome shotgun (WGS) entry which is preliminary data.</text>
</comment>
<dbReference type="Pfam" id="PF01400">
    <property type="entry name" value="Astacin"/>
    <property type="match status" value="1"/>
</dbReference>
<dbReference type="GO" id="GO:0004222">
    <property type="term" value="F:metalloendopeptidase activity"/>
    <property type="evidence" value="ECO:0007669"/>
    <property type="project" value="InterPro"/>
</dbReference>
<evidence type="ECO:0000313" key="3">
    <source>
        <dbReference type="EMBL" id="RXW14548.1"/>
    </source>
</evidence>
<feature type="domain" description="Peptidase metallopeptidase" evidence="2">
    <location>
        <begin position="59"/>
        <end position="221"/>
    </location>
</feature>
<dbReference type="OrthoDB" id="291007at2759"/>
<dbReference type="SUPFAM" id="SSF55486">
    <property type="entry name" value="Metalloproteases ('zincins'), catalytic domain"/>
    <property type="match status" value="1"/>
</dbReference>
<keyword evidence="4" id="KW-1185">Reference proteome</keyword>
<dbReference type="PANTHER" id="PTHR10127:SF850">
    <property type="entry name" value="METALLOENDOPEPTIDASE"/>
    <property type="match status" value="1"/>
</dbReference>
<dbReference type="InterPro" id="IPR006026">
    <property type="entry name" value="Peptidase_Metallo"/>
</dbReference>
<dbReference type="InterPro" id="IPR024079">
    <property type="entry name" value="MetalloPept_cat_dom_sf"/>
</dbReference>
<accession>A0A4V1Q2B9</accession>
<protein>
    <recommendedName>
        <fullName evidence="2">Peptidase metallopeptidase domain-containing protein</fullName>
    </recommendedName>
</protein>
<name>A0A4V1Q2B9_9AGAR</name>
<gene>
    <name evidence="3" type="ORF">EST38_g11305</name>
</gene>
<dbReference type="AlphaFoldDB" id="A0A4V1Q2B9"/>
<evidence type="ECO:0000256" key="1">
    <source>
        <dbReference type="SAM" id="MobiDB-lite"/>
    </source>
</evidence>
<evidence type="ECO:0000313" key="4">
    <source>
        <dbReference type="Proteomes" id="UP000290288"/>
    </source>
</evidence>
<proteinExistence type="predicted"/>
<feature type="region of interest" description="Disordered" evidence="1">
    <location>
        <begin position="1"/>
        <end position="20"/>
    </location>
</feature>
<dbReference type="SMART" id="SM00235">
    <property type="entry name" value="ZnMc"/>
    <property type="match status" value="1"/>
</dbReference>
<reference evidence="3 4" key="1">
    <citation type="submission" date="2019-01" db="EMBL/GenBank/DDBJ databases">
        <title>Draft genome sequence of Psathyrella aberdarensis IHI B618.</title>
        <authorList>
            <person name="Buettner E."/>
            <person name="Kellner H."/>
        </authorList>
    </citation>
    <scope>NUCLEOTIDE SEQUENCE [LARGE SCALE GENOMIC DNA]</scope>
    <source>
        <strain evidence="3 4">IHI B618</strain>
    </source>
</reference>
<evidence type="ECO:0000259" key="2">
    <source>
        <dbReference type="SMART" id="SM00235"/>
    </source>
</evidence>
<dbReference type="Gene3D" id="3.40.390.10">
    <property type="entry name" value="Collagenase (Catalytic Domain)"/>
    <property type="match status" value="1"/>
</dbReference>
<dbReference type="GO" id="GO:0008270">
    <property type="term" value="F:zinc ion binding"/>
    <property type="evidence" value="ECO:0007669"/>
    <property type="project" value="InterPro"/>
</dbReference>